<name>S9X1L8_SCHCR</name>
<evidence type="ECO:0000313" key="1">
    <source>
        <dbReference type="EMBL" id="EPY50997.1"/>
    </source>
</evidence>
<keyword evidence="2" id="KW-1185">Reference proteome</keyword>
<evidence type="ECO:0000313" key="2">
    <source>
        <dbReference type="Proteomes" id="UP000015464"/>
    </source>
</evidence>
<dbReference type="HOGENOM" id="CLU_2172530_0_0_1"/>
<dbReference type="EMBL" id="KE546992">
    <property type="protein sequence ID" value="EPY50997.1"/>
    <property type="molecule type" value="Genomic_DNA"/>
</dbReference>
<dbReference type="Proteomes" id="UP000015464">
    <property type="component" value="Unassembled WGS sequence"/>
</dbReference>
<dbReference type="AlphaFoldDB" id="S9X1L8"/>
<sequence>MTDDPIQIFFITELNRTNSFLYVIKTENETTKKMKNEYNNVYLVKIRDMKQHPSLPILEDTFGSIAFSTHNRDGLFVVCPTCIRLNCFFRSWILVSISTDMIHPTHDFLK</sequence>
<organism evidence="1 2">
    <name type="scientific">Schizosaccharomyces cryophilus (strain OY26 / ATCC MYA-4695 / CBS 11777 / NBRC 106824 / NRRL Y48691)</name>
    <name type="common">Fission yeast</name>
    <dbReference type="NCBI Taxonomy" id="653667"/>
    <lineage>
        <taxon>Eukaryota</taxon>
        <taxon>Fungi</taxon>
        <taxon>Dikarya</taxon>
        <taxon>Ascomycota</taxon>
        <taxon>Taphrinomycotina</taxon>
        <taxon>Schizosaccharomycetes</taxon>
        <taxon>Schizosaccharomycetales</taxon>
        <taxon>Schizosaccharomycetaceae</taxon>
        <taxon>Schizosaccharomyces</taxon>
    </lineage>
</organism>
<accession>S9X1L8</accession>
<gene>
    <name evidence="1" type="ORF">SPOG_05668</name>
</gene>
<dbReference type="RefSeq" id="XP_013024610.1">
    <property type="nucleotide sequence ID" value="XM_013169156.1"/>
</dbReference>
<dbReference type="GeneID" id="25039399"/>
<protein>
    <submittedName>
        <fullName evidence="1">Uncharacterized protein</fullName>
    </submittedName>
</protein>
<reference evidence="1 2" key="1">
    <citation type="journal article" date="2011" name="Science">
        <title>Comparative functional genomics of the fission yeasts.</title>
        <authorList>
            <person name="Rhind N."/>
            <person name="Chen Z."/>
            <person name="Yassour M."/>
            <person name="Thompson D.A."/>
            <person name="Haas B.J."/>
            <person name="Habib N."/>
            <person name="Wapinski I."/>
            <person name="Roy S."/>
            <person name="Lin M.F."/>
            <person name="Heiman D.I."/>
            <person name="Young S.K."/>
            <person name="Furuya K."/>
            <person name="Guo Y."/>
            <person name="Pidoux A."/>
            <person name="Chen H.M."/>
            <person name="Robbertse B."/>
            <person name="Goldberg J.M."/>
            <person name="Aoki K."/>
            <person name="Bayne E.H."/>
            <person name="Berlin A.M."/>
            <person name="Desjardins C.A."/>
            <person name="Dobbs E."/>
            <person name="Dukaj L."/>
            <person name="Fan L."/>
            <person name="FitzGerald M.G."/>
            <person name="French C."/>
            <person name="Gujja S."/>
            <person name="Hansen K."/>
            <person name="Keifenheim D."/>
            <person name="Levin J.Z."/>
            <person name="Mosher R.A."/>
            <person name="Mueller C.A."/>
            <person name="Pfiffner J."/>
            <person name="Priest M."/>
            <person name="Russ C."/>
            <person name="Smialowska A."/>
            <person name="Swoboda P."/>
            <person name="Sykes S.M."/>
            <person name="Vaughn M."/>
            <person name="Vengrova S."/>
            <person name="Yoder R."/>
            <person name="Zeng Q."/>
            <person name="Allshire R."/>
            <person name="Baulcombe D."/>
            <person name="Birren B.W."/>
            <person name="Brown W."/>
            <person name="Ekwall K."/>
            <person name="Kellis M."/>
            <person name="Leatherwood J."/>
            <person name="Levin H."/>
            <person name="Margalit H."/>
            <person name="Martienssen R."/>
            <person name="Nieduszynski C.A."/>
            <person name="Spatafora J.W."/>
            <person name="Friedman N."/>
            <person name="Dalgaard J.Z."/>
            <person name="Baumann P."/>
            <person name="Niki H."/>
            <person name="Regev A."/>
            <person name="Nusbaum C."/>
        </authorList>
    </citation>
    <scope>NUCLEOTIDE SEQUENCE [LARGE SCALE GENOMIC DNA]</scope>
    <source>
        <strain evidence="2">OY26 / ATCC MYA-4695 / CBS 11777 / NBRC 106824 / NRRL Y48691</strain>
    </source>
</reference>
<proteinExistence type="predicted"/>